<dbReference type="Pfam" id="PF19804">
    <property type="entry name" value="DUF6287"/>
    <property type="match status" value="1"/>
</dbReference>
<evidence type="ECO:0000256" key="1">
    <source>
        <dbReference type="SAM" id="MobiDB-lite"/>
    </source>
</evidence>
<proteinExistence type="predicted"/>
<feature type="compositionally biased region" description="Basic and acidic residues" evidence="1">
    <location>
        <begin position="79"/>
        <end position="90"/>
    </location>
</feature>
<evidence type="ECO:0000256" key="2">
    <source>
        <dbReference type="SAM" id="SignalP"/>
    </source>
</evidence>
<feature type="signal peptide" evidence="2">
    <location>
        <begin position="1"/>
        <end position="30"/>
    </location>
</feature>
<evidence type="ECO:0000259" key="3">
    <source>
        <dbReference type="Pfam" id="PF19804"/>
    </source>
</evidence>
<protein>
    <recommendedName>
        <fullName evidence="3">DUF6287 domain-containing protein</fullName>
    </recommendedName>
</protein>
<evidence type="ECO:0000313" key="4">
    <source>
        <dbReference type="EMBL" id="QKQ44767.1"/>
    </source>
</evidence>
<dbReference type="RefSeq" id="WP_002896833.1">
    <property type="nucleotide sequence ID" value="NZ_CP054570.1"/>
</dbReference>
<feature type="compositionally biased region" description="Low complexity" evidence="1">
    <location>
        <begin position="41"/>
        <end position="78"/>
    </location>
</feature>
<dbReference type="PROSITE" id="PS51257">
    <property type="entry name" value="PROKAR_LIPOPROTEIN"/>
    <property type="match status" value="1"/>
</dbReference>
<dbReference type="Proteomes" id="UP000509459">
    <property type="component" value="Chromosome"/>
</dbReference>
<accession>A0A859EQ67</accession>
<name>A0A859EQ67_STRSA</name>
<gene>
    <name evidence="4" type="ORF">FOC72_09405</name>
</gene>
<reference evidence="4 5" key="1">
    <citation type="submission" date="2020-05" db="EMBL/GenBank/DDBJ databases">
        <title>FDA dAtabase for Regulatory Grade micrObial Sequences (FDA-ARGOS): Supporting development and validation of Infectious Disease Dx tests.</title>
        <authorList>
            <person name="Bojja K."/>
            <person name="Kessler A."/>
            <person name="Tallon L."/>
            <person name="Sadzewicz L."/>
            <person name="Zhao X."/>
            <person name="Vavikolanu K."/>
            <person name="Mehta A."/>
            <person name="Aluvathingal J."/>
            <person name="Nadendla S."/>
            <person name="Myers T."/>
            <person name="Yan Y."/>
            <person name="Sichtig H."/>
        </authorList>
    </citation>
    <scope>NUCLEOTIDE SEQUENCE [LARGE SCALE GENOMIC DNA]</scope>
    <source>
        <strain evidence="4 5">FDAARGOS_770</strain>
    </source>
</reference>
<dbReference type="AlphaFoldDB" id="A0A859EQ67"/>
<feature type="chain" id="PRO_5039322883" description="DUF6287 domain-containing protein" evidence="2">
    <location>
        <begin position="31"/>
        <end position="200"/>
    </location>
</feature>
<dbReference type="EMBL" id="CP054570">
    <property type="protein sequence ID" value="QKQ44767.1"/>
    <property type="molecule type" value="Genomic_DNA"/>
</dbReference>
<evidence type="ECO:0000313" key="5">
    <source>
        <dbReference type="Proteomes" id="UP000509459"/>
    </source>
</evidence>
<sequence length="200" mass="21065">MIYLTVRKRRKMKKKALPFLLAGAALLAMTACSNGSATNQSETPTSSTGSVTSSVEQVSSQSTEAESSAASSTSSESASTEKTKEKKETMDISALANGNYASVKGTWQDASGNQLVFDDKGLVSSGYELYGASLTDYGTAAGGVYGGESGGFLIEFLPKGVKVADKENFTDNSDAGQDRIWTGVGLNSFDEQGSFYYRVD</sequence>
<organism evidence="4 5">
    <name type="scientific">Streptococcus sanguinis</name>
    <dbReference type="NCBI Taxonomy" id="1305"/>
    <lineage>
        <taxon>Bacteria</taxon>
        <taxon>Bacillati</taxon>
        <taxon>Bacillota</taxon>
        <taxon>Bacilli</taxon>
        <taxon>Lactobacillales</taxon>
        <taxon>Streptococcaceae</taxon>
        <taxon>Streptococcus</taxon>
    </lineage>
</organism>
<feature type="region of interest" description="Disordered" evidence="1">
    <location>
        <begin position="35"/>
        <end position="90"/>
    </location>
</feature>
<keyword evidence="2" id="KW-0732">Signal</keyword>
<dbReference type="InterPro" id="IPR046254">
    <property type="entry name" value="DUF6287"/>
</dbReference>
<feature type="domain" description="DUF6287" evidence="3">
    <location>
        <begin position="89"/>
        <end position="121"/>
    </location>
</feature>